<reference evidence="2 3" key="1">
    <citation type="submission" date="2020-08" db="EMBL/GenBank/DDBJ databases">
        <title>Genome sequencing of Purple Non-Sulfur Bacteria from various extreme environments.</title>
        <authorList>
            <person name="Mayer M."/>
        </authorList>
    </citation>
    <scope>NUCLEOTIDE SEQUENCE [LARGE SCALE GENOMIC DNA]</scope>
    <source>
        <strain evidence="2 3">JA135</strain>
    </source>
</reference>
<dbReference type="AlphaFoldDB" id="A0A7W6S2W2"/>
<organism evidence="2 3">
    <name type="scientific">Roseospira goensis</name>
    <dbReference type="NCBI Taxonomy" id="391922"/>
    <lineage>
        <taxon>Bacteria</taxon>
        <taxon>Pseudomonadati</taxon>
        <taxon>Pseudomonadota</taxon>
        <taxon>Alphaproteobacteria</taxon>
        <taxon>Rhodospirillales</taxon>
        <taxon>Rhodospirillaceae</taxon>
        <taxon>Roseospira</taxon>
    </lineage>
</organism>
<evidence type="ECO:0008006" key="4">
    <source>
        <dbReference type="Google" id="ProtNLM"/>
    </source>
</evidence>
<accession>A0A7W6S2W2</accession>
<name>A0A7W6S2W2_9PROT</name>
<proteinExistence type="predicted"/>
<dbReference type="EMBL" id="JACIGI010000056">
    <property type="protein sequence ID" value="MBB4287839.1"/>
    <property type="molecule type" value="Genomic_DNA"/>
</dbReference>
<keyword evidence="3" id="KW-1185">Reference proteome</keyword>
<dbReference type="Pfam" id="PF10109">
    <property type="entry name" value="Phage_TAC_7"/>
    <property type="match status" value="1"/>
</dbReference>
<dbReference type="InterPro" id="IPR019289">
    <property type="entry name" value="Phage_tail_E/E"/>
</dbReference>
<comment type="caution">
    <text evidence="2">The sequence shown here is derived from an EMBL/GenBank/DDBJ whole genome shotgun (WGS) entry which is preliminary data.</text>
</comment>
<evidence type="ECO:0000256" key="1">
    <source>
        <dbReference type="SAM" id="MobiDB-lite"/>
    </source>
</evidence>
<sequence length="95" mass="9879">MPKTIPLRRPVEHEGTKYTEVTVDDLTLGDIEDLEAAQSGGQSELAALRQLVMSLTGAPAAVIREVRAKDLKDLIADPLGSGGTGAPSPQSAPTS</sequence>
<dbReference type="RefSeq" id="WP_184437985.1">
    <property type="nucleotide sequence ID" value="NZ_JACIGI010000056.1"/>
</dbReference>
<evidence type="ECO:0000313" key="3">
    <source>
        <dbReference type="Proteomes" id="UP000555728"/>
    </source>
</evidence>
<dbReference type="Proteomes" id="UP000555728">
    <property type="component" value="Unassembled WGS sequence"/>
</dbReference>
<gene>
    <name evidence="2" type="ORF">GGD88_003597</name>
</gene>
<protein>
    <recommendedName>
        <fullName evidence="4">Phage tail assembly protein</fullName>
    </recommendedName>
</protein>
<evidence type="ECO:0000313" key="2">
    <source>
        <dbReference type="EMBL" id="MBB4287839.1"/>
    </source>
</evidence>
<feature type="region of interest" description="Disordered" evidence="1">
    <location>
        <begin position="75"/>
        <end position="95"/>
    </location>
</feature>